<sequence>MTKAVQEVTAVELERVLTVGAYMLLYARCSPRAPRLIRNRILSSDSKCKVSGKTLATKARYISTNSGVHEHVNGSISPDGSPALESFYSKFHHLKKILEEDSSSDNSSLISSNSDEGSCSTDSTCDSASTDDFTDYLFGDSGNGWSSVWRNSDSDTSSYSSSSPLNCRHSPLSDMDRYDSVSPGVEKDNHVYRNGEVNVERRGMGVLHSNTTSQHRGLGSGRISSRETDSFVKVGSNLCNDTEFGVLRRKSIERIKI</sequence>
<feature type="compositionally biased region" description="Basic and acidic residues" evidence="1">
    <location>
        <begin position="174"/>
        <end position="188"/>
    </location>
</feature>
<organism evidence="2 3">
    <name type="scientific">Vigna mungo</name>
    <name type="common">Black gram</name>
    <name type="synonym">Phaseolus mungo</name>
    <dbReference type="NCBI Taxonomy" id="3915"/>
    <lineage>
        <taxon>Eukaryota</taxon>
        <taxon>Viridiplantae</taxon>
        <taxon>Streptophyta</taxon>
        <taxon>Embryophyta</taxon>
        <taxon>Tracheophyta</taxon>
        <taxon>Spermatophyta</taxon>
        <taxon>Magnoliopsida</taxon>
        <taxon>eudicotyledons</taxon>
        <taxon>Gunneridae</taxon>
        <taxon>Pentapetalae</taxon>
        <taxon>rosids</taxon>
        <taxon>fabids</taxon>
        <taxon>Fabales</taxon>
        <taxon>Fabaceae</taxon>
        <taxon>Papilionoideae</taxon>
        <taxon>50 kb inversion clade</taxon>
        <taxon>NPAAA clade</taxon>
        <taxon>indigoferoid/millettioid clade</taxon>
        <taxon>Phaseoleae</taxon>
        <taxon>Vigna</taxon>
    </lineage>
</organism>
<keyword evidence="3" id="KW-1185">Reference proteome</keyword>
<dbReference type="AlphaFoldDB" id="A0AAQ3P2V1"/>
<gene>
    <name evidence="2" type="ORF">V8G54_008273</name>
</gene>
<dbReference type="EMBL" id="CP144699">
    <property type="protein sequence ID" value="WVZ20951.1"/>
    <property type="molecule type" value="Genomic_DNA"/>
</dbReference>
<accession>A0AAQ3P2V1</accession>
<dbReference type="Proteomes" id="UP001374535">
    <property type="component" value="Chromosome 2"/>
</dbReference>
<proteinExistence type="predicted"/>
<feature type="region of interest" description="Disordered" evidence="1">
    <location>
        <begin position="156"/>
        <end position="188"/>
    </location>
</feature>
<feature type="region of interest" description="Disordered" evidence="1">
    <location>
        <begin position="104"/>
        <end position="124"/>
    </location>
</feature>
<reference evidence="2 3" key="1">
    <citation type="journal article" date="2023" name="Life. Sci Alliance">
        <title>Evolutionary insights into 3D genome organization and epigenetic landscape of Vigna mungo.</title>
        <authorList>
            <person name="Junaid A."/>
            <person name="Singh B."/>
            <person name="Bhatia S."/>
        </authorList>
    </citation>
    <scope>NUCLEOTIDE SEQUENCE [LARGE SCALE GENOMIC DNA]</scope>
    <source>
        <strain evidence="2">Urdbean</strain>
    </source>
</reference>
<evidence type="ECO:0000313" key="2">
    <source>
        <dbReference type="EMBL" id="WVZ20951.1"/>
    </source>
</evidence>
<protein>
    <submittedName>
        <fullName evidence="2">Uncharacterized protein</fullName>
    </submittedName>
</protein>
<evidence type="ECO:0000256" key="1">
    <source>
        <dbReference type="SAM" id="MobiDB-lite"/>
    </source>
</evidence>
<name>A0AAQ3P2V1_VIGMU</name>
<evidence type="ECO:0000313" key="3">
    <source>
        <dbReference type="Proteomes" id="UP001374535"/>
    </source>
</evidence>